<feature type="compositionally biased region" description="Acidic residues" evidence="1">
    <location>
        <begin position="61"/>
        <end position="78"/>
    </location>
</feature>
<dbReference type="EMBL" id="JAWZYT010003544">
    <property type="protein sequence ID" value="KAK4297926.1"/>
    <property type="molecule type" value="Genomic_DNA"/>
</dbReference>
<feature type="region of interest" description="Disordered" evidence="1">
    <location>
        <begin position="55"/>
        <end position="78"/>
    </location>
</feature>
<sequence length="78" mass="9168">MIRVAVVRFLIPNPFISFLGPLEARCESVPWRPERTIGPALRPVWLTQTKTKCGRLTARDLEEEEEEEKEEEKEEEEE</sequence>
<gene>
    <name evidence="2" type="ORF">Pmani_029684</name>
</gene>
<accession>A0AAE1NYY0</accession>
<comment type="caution">
    <text evidence="2">The sequence shown here is derived from an EMBL/GenBank/DDBJ whole genome shotgun (WGS) entry which is preliminary data.</text>
</comment>
<organism evidence="2 3">
    <name type="scientific">Petrolisthes manimaculis</name>
    <dbReference type="NCBI Taxonomy" id="1843537"/>
    <lineage>
        <taxon>Eukaryota</taxon>
        <taxon>Metazoa</taxon>
        <taxon>Ecdysozoa</taxon>
        <taxon>Arthropoda</taxon>
        <taxon>Crustacea</taxon>
        <taxon>Multicrustacea</taxon>
        <taxon>Malacostraca</taxon>
        <taxon>Eumalacostraca</taxon>
        <taxon>Eucarida</taxon>
        <taxon>Decapoda</taxon>
        <taxon>Pleocyemata</taxon>
        <taxon>Anomura</taxon>
        <taxon>Galatheoidea</taxon>
        <taxon>Porcellanidae</taxon>
        <taxon>Petrolisthes</taxon>
    </lineage>
</organism>
<name>A0AAE1NYY0_9EUCA</name>
<reference evidence="2" key="1">
    <citation type="submission" date="2023-11" db="EMBL/GenBank/DDBJ databases">
        <title>Genome assemblies of two species of porcelain crab, Petrolisthes cinctipes and Petrolisthes manimaculis (Anomura: Porcellanidae).</title>
        <authorList>
            <person name="Angst P."/>
        </authorList>
    </citation>
    <scope>NUCLEOTIDE SEQUENCE</scope>
    <source>
        <strain evidence="2">PB745_02</strain>
        <tissue evidence="2">Gill</tissue>
    </source>
</reference>
<proteinExistence type="predicted"/>
<evidence type="ECO:0000313" key="3">
    <source>
        <dbReference type="Proteomes" id="UP001292094"/>
    </source>
</evidence>
<evidence type="ECO:0000313" key="2">
    <source>
        <dbReference type="EMBL" id="KAK4297926.1"/>
    </source>
</evidence>
<evidence type="ECO:0000256" key="1">
    <source>
        <dbReference type="SAM" id="MobiDB-lite"/>
    </source>
</evidence>
<dbReference type="Proteomes" id="UP001292094">
    <property type="component" value="Unassembled WGS sequence"/>
</dbReference>
<keyword evidence="3" id="KW-1185">Reference proteome</keyword>
<dbReference type="AlphaFoldDB" id="A0AAE1NYY0"/>
<protein>
    <submittedName>
        <fullName evidence="2">Uncharacterized protein</fullName>
    </submittedName>
</protein>